<dbReference type="Pfam" id="PF01235">
    <property type="entry name" value="Na_Ala_symp"/>
    <property type="match status" value="1"/>
</dbReference>
<organism evidence="10 11">
    <name type="scientific">Nocardiopsis aegyptia</name>
    <dbReference type="NCBI Taxonomy" id="220378"/>
    <lineage>
        <taxon>Bacteria</taxon>
        <taxon>Bacillati</taxon>
        <taxon>Actinomycetota</taxon>
        <taxon>Actinomycetes</taxon>
        <taxon>Streptosporangiales</taxon>
        <taxon>Nocardiopsidaceae</taxon>
        <taxon>Nocardiopsis</taxon>
    </lineage>
</organism>
<keyword evidence="11" id="KW-1185">Reference proteome</keyword>
<evidence type="ECO:0000256" key="6">
    <source>
        <dbReference type="ARBA" id="ARBA00022847"/>
    </source>
</evidence>
<feature type="transmembrane region" description="Helical" evidence="9">
    <location>
        <begin position="69"/>
        <end position="92"/>
    </location>
</feature>
<feature type="transmembrane region" description="Helical" evidence="9">
    <location>
        <begin position="190"/>
        <end position="211"/>
    </location>
</feature>
<dbReference type="PRINTS" id="PR00175">
    <property type="entry name" value="NAALASMPORT"/>
</dbReference>
<reference evidence="10 11" key="1">
    <citation type="submission" date="2020-07" db="EMBL/GenBank/DDBJ databases">
        <title>Sequencing the genomes of 1000 actinobacteria strains.</title>
        <authorList>
            <person name="Klenk H.-P."/>
        </authorList>
    </citation>
    <scope>NUCLEOTIDE SEQUENCE [LARGE SCALE GENOMIC DNA]</scope>
    <source>
        <strain evidence="10 11">DSM 44442</strain>
    </source>
</reference>
<feature type="transmembrane region" description="Helical" evidence="9">
    <location>
        <begin position="15"/>
        <end position="33"/>
    </location>
</feature>
<dbReference type="GO" id="GO:0005283">
    <property type="term" value="F:amino acid:sodium symporter activity"/>
    <property type="evidence" value="ECO:0007669"/>
    <property type="project" value="InterPro"/>
</dbReference>
<proteinExistence type="inferred from homology"/>
<feature type="transmembrane region" description="Helical" evidence="9">
    <location>
        <begin position="423"/>
        <end position="444"/>
    </location>
</feature>
<evidence type="ECO:0000313" key="10">
    <source>
        <dbReference type="EMBL" id="NYJ35126.1"/>
    </source>
</evidence>
<dbReference type="GO" id="GO:0005886">
    <property type="term" value="C:plasma membrane"/>
    <property type="evidence" value="ECO:0007669"/>
    <property type="project" value="UniProtKB-SubCell"/>
</dbReference>
<dbReference type="InterPro" id="IPR001463">
    <property type="entry name" value="Na/Ala_symport"/>
</dbReference>
<evidence type="ECO:0000256" key="9">
    <source>
        <dbReference type="RuleBase" id="RU363064"/>
    </source>
</evidence>
<dbReference type="PANTHER" id="PTHR30330:SF1">
    <property type="entry name" value="AMINO-ACID CARRIER PROTEIN ALST"/>
    <property type="match status" value="1"/>
</dbReference>
<keyword evidence="8 9" id="KW-0472">Membrane</keyword>
<keyword evidence="5 9" id="KW-0812">Transmembrane</keyword>
<comment type="caution">
    <text evidence="10">The sequence shown here is derived from an EMBL/GenBank/DDBJ whole genome shotgun (WGS) entry which is preliminary data.</text>
</comment>
<sequence length="487" mass="50844">MDAINAGIVAFSDGLWAWLLIPALIILSLYFTVRSGAVQFRMIPDMFRALRSDPGLAADGGRPISAFQAFAVSAAARIGTGNIAGVATAIALGGPGAIFWMWAMALLVGAASFVESTLAQLYKVGSKDGYHGGPAYYMEYGLRSRWMGVLFAVIITVTFGFVFTSVQSNTISSAVATSVSTVSGTESPAWLAPAIGVVLALATGVIIFGGARRIARAAALMVPFMAGIYLLMGLAVVALNIGQIPAVLTDIVTHAFGLREIAAGGLGTAILQGMRRGMFSNEAGLGSAPNAAASAAVSHPVKQGLVQTLGVYFDTLVVCSVTAFIVLLSDPTYTEEAGPTLTQNALEGNLGPWALHLLTLIILLVAFTSVLGNTFYGAANIAYLTSSPNAMTVFRLLVVAVVFLGAIGSGGLVWTLADSTMGIMALVNLAALALLAPVACRLLTDFVQQRRQGLDPFFARDTMPDVTGVQCWTEEDLRHLRAPLSKS</sequence>
<evidence type="ECO:0000256" key="4">
    <source>
        <dbReference type="ARBA" id="ARBA00022475"/>
    </source>
</evidence>
<accession>A0A7Z0EN49</accession>
<evidence type="ECO:0000256" key="3">
    <source>
        <dbReference type="ARBA" id="ARBA00022448"/>
    </source>
</evidence>
<dbReference type="EMBL" id="JACCFS010000001">
    <property type="protein sequence ID" value="NYJ35126.1"/>
    <property type="molecule type" value="Genomic_DNA"/>
</dbReference>
<evidence type="ECO:0000313" key="11">
    <source>
        <dbReference type="Proteomes" id="UP000572051"/>
    </source>
</evidence>
<dbReference type="PANTHER" id="PTHR30330">
    <property type="entry name" value="AGSS FAMILY TRANSPORTER, SODIUM-ALANINE"/>
    <property type="match status" value="1"/>
</dbReference>
<evidence type="ECO:0000256" key="2">
    <source>
        <dbReference type="ARBA" id="ARBA00009261"/>
    </source>
</evidence>
<dbReference type="Gene3D" id="1.20.1740.10">
    <property type="entry name" value="Amino acid/polyamine transporter I"/>
    <property type="match status" value="1"/>
</dbReference>
<comment type="similarity">
    <text evidence="2 9">Belongs to the alanine or glycine:cation symporter (AGCS) (TC 2.A.25) family.</text>
</comment>
<dbReference type="AlphaFoldDB" id="A0A7Z0EN49"/>
<gene>
    <name evidence="10" type="ORF">HNR10_003007</name>
</gene>
<feature type="transmembrane region" description="Helical" evidence="9">
    <location>
        <begin position="311"/>
        <end position="333"/>
    </location>
</feature>
<name>A0A7Z0EN49_9ACTN</name>
<dbReference type="FunFam" id="1.20.1740.10:FF:000004">
    <property type="entry name" value="Sodium:alanine symporter family protein"/>
    <property type="match status" value="1"/>
</dbReference>
<evidence type="ECO:0000256" key="7">
    <source>
        <dbReference type="ARBA" id="ARBA00022989"/>
    </source>
</evidence>
<protein>
    <submittedName>
        <fullName evidence="10">AGCS family alanine or glycine:cation symporter</fullName>
    </submittedName>
</protein>
<dbReference type="NCBIfam" id="TIGR00835">
    <property type="entry name" value="agcS"/>
    <property type="match status" value="1"/>
</dbReference>
<keyword evidence="3 9" id="KW-0813">Transport</keyword>
<keyword evidence="7 9" id="KW-1133">Transmembrane helix</keyword>
<dbReference type="Proteomes" id="UP000572051">
    <property type="component" value="Unassembled WGS sequence"/>
</dbReference>
<feature type="transmembrane region" description="Helical" evidence="9">
    <location>
        <begin position="251"/>
        <end position="271"/>
    </location>
</feature>
<keyword evidence="6 9" id="KW-0769">Symport</keyword>
<keyword evidence="4 9" id="KW-1003">Cell membrane</keyword>
<feature type="transmembrane region" description="Helical" evidence="9">
    <location>
        <begin position="146"/>
        <end position="166"/>
    </location>
</feature>
<feature type="transmembrane region" description="Helical" evidence="9">
    <location>
        <begin position="353"/>
        <end position="376"/>
    </location>
</feature>
<feature type="transmembrane region" description="Helical" evidence="9">
    <location>
        <begin position="396"/>
        <end position="417"/>
    </location>
</feature>
<comment type="subcellular location">
    <subcellularLocation>
        <location evidence="1 9">Cell membrane</location>
        <topology evidence="1 9">Multi-pass membrane protein</topology>
    </subcellularLocation>
</comment>
<evidence type="ECO:0000256" key="1">
    <source>
        <dbReference type="ARBA" id="ARBA00004651"/>
    </source>
</evidence>
<feature type="transmembrane region" description="Helical" evidence="9">
    <location>
        <begin position="218"/>
        <end position="239"/>
    </location>
</feature>
<dbReference type="RefSeq" id="WP_179824107.1">
    <property type="nucleotide sequence ID" value="NZ_JACCFS010000001.1"/>
</dbReference>
<feature type="transmembrane region" description="Helical" evidence="9">
    <location>
        <begin position="98"/>
        <end position="118"/>
    </location>
</feature>
<evidence type="ECO:0000256" key="8">
    <source>
        <dbReference type="ARBA" id="ARBA00023136"/>
    </source>
</evidence>
<evidence type="ECO:0000256" key="5">
    <source>
        <dbReference type="ARBA" id="ARBA00022692"/>
    </source>
</evidence>